<reference evidence="5 6" key="1">
    <citation type="submission" date="2016-10" db="EMBL/GenBank/DDBJ databases">
        <authorList>
            <person name="de Groot N.N."/>
        </authorList>
    </citation>
    <scope>NUCLEOTIDE SEQUENCE [LARGE SCALE GENOMIC DNA]</scope>
    <source>
        <strain evidence="4 5">CGMCC 1.9095</strain>
        <strain evidence="3 6">DSM 22558</strain>
    </source>
</reference>
<name>A0A1H9NIV7_9GAMM</name>
<dbReference type="EMBL" id="FOGN01000001">
    <property type="protein sequence ID" value="SER35323.1"/>
    <property type="molecule type" value="Genomic_DNA"/>
</dbReference>
<feature type="signal peptide" evidence="2">
    <location>
        <begin position="1"/>
        <end position="22"/>
    </location>
</feature>
<evidence type="ECO:0000313" key="4">
    <source>
        <dbReference type="EMBL" id="SFL81072.1"/>
    </source>
</evidence>
<gene>
    <name evidence="4" type="ORF">SAMN04487855_1333</name>
    <name evidence="3" type="ORF">SAMN05216589_0291</name>
</gene>
<keyword evidence="2" id="KW-0732">Signal</keyword>
<sequence length="73" mass="8699">MKTIVTIFTLIFALNFAATVHAEDGSMRYREMVEKLREQNKERREAEQEQEQENEKQVNQTKKQEPVSKNDKK</sequence>
<evidence type="ECO:0000256" key="2">
    <source>
        <dbReference type="SAM" id="SignalP"/>
    </source>
</evidence>
<dbReference type="Proteomes" id="UP000186904">
    <property type="component" value="Unassembled WGS sequence"/>
</dbReference>
<evidence type="ECO:0008006" key="7">
    <source>
        <dbReference type="Google" id="ProtNLM"/>
    </source>
</evidence>
<feature type="compositionally biased region" description="Basic and acidic residues" evidence="1">
    <location>
        <begin position="37"/>
        <end position="47"/>
    </location>
</feature>
<dbReference type="AlphaFoldDB" id="A0A1H9NIV7"/>
<feature type="region of interest" description="Disordered" evidence="1">
    <location>
        <begin position="37"/>
        <end position="73"/>
    </location>
</feature>
<proteinExistence type="predicted"/>
<protein>
    <recommendedName>
        <fullName evidence="7">Secreted protein</fullName>
    </recommendedName>
</protein>
<evidence type="ECO:0000256" key="1">
    <source>
        <dbReference type="SAM" id="MobiDB-lite"/>
    </source>
</evidence>
<evidence type="ECO:0000313" key="6">
    <source>
        <dbReference type="Proteomes" id="UP000186904"/>
    </source>
</evidence>
<organism evidence="3 6">
    <name type="scientific">Halopseudomonas bauzanensis</name>
    <dbReference type="NCBI Taxonomy" id="653930"/>
    <lineage>
        <taxon>Bacteria</taxon>
        <taxon>Pseudomonadati</taxon>
        <taxon>Pseudomonadota</taxon>
        <taxon>Gammaproteobacteria</taxon>
        <taxon>Pseudomonadales</taxon>
        <taxon>Pseudomonadaceae</taxon>
        <taxon>Halopseudomonas</taxon>
    </lineage>
</organism>
<dbReference type="Proteomes" id="UP000186599">
    <property type="component" value="Unassembled WGS sequence"/>
</dbReference>
<dbReference type="RefSeq" id="WP_074777395.1">
    <property type="nucleotide sequence ID" value="NZ_FOGN01000001.1"/>
</dbReference>
<feature type="compositionally biased region" description="Basic and acidic residues" evidence="1">
    <location>
        <begin position="62"/>
        <end position="73"/>
    </location>
</feature>
<evidence type="ECO:0000313" key="5">
    <source>
        <dbReference type="Proteomes" id="UP000186599"/>
    </source>
</evidence>
<accession>A0A1H9NIV7</accession>
<keyword evidence="5" id="KW-1185">Reference proteome</keyword>
<evidence type="ECO:0000313" key="3">
    <source>
        <dbReference type="EMBL" id="SER35323.1"/>
    </source>
</evidence>
<feature type="chain" id="PRO_5010472967" description="Secreted protein" evidence="2">
    <location>
        <begin position="23"/>
        <end position="73"/>
    </location>
</feature>
<dbReference type="EMBL" id="FOUA01000001">
    <property type="protein sequence ID" value="SFL81072.1"/>
    <property type="molecule type" value="Genomic_DNA"/>
</dbReference>